<evidence type="ECO:0000313" key="18">
    <source>
        <dbReference type="EMBL" id="OEF98575.1"/>
    </source>
</evidence>
<sequence length="269" mass="30530">MDTVKELLDNLHKYKVREVEERILALPSQDIDKLIEKCRIDERKGIQNIANKYLRKKEKMQLEVARTKELYKWERSLWSQGVATVAGIDEVGRGCVAGPVVAAAVILPMEPMILNLNDSKKLSADQRDRCAEEIRNQAIDYAIGEVSAERIDEIGIVSATFEAMRQALDKLIFTPDYLLVDAFKIPGISIAQKNIIGGDSESASIAAASIIAKVYRDDTMKKYKSEYSEYGFEKHKGYGTPEHMQFIEQYGITPLHRITFLSKKEDREL</sequence>
<evidence type="ECO:0000256" key="8">
    <source>
        <dbReference type="ARBA" id="ARBA00022490"/>
    </source>
</evidence>
<dbReference type="GO" id="GO:0005737">
    <property type="term" value="C:cytoplasm"/>
    <property type="evidence" value="ECO:0007669"/>
    <property type="project" value="UniProtKB-SubCell"/>
</dbReference>
<dbReference type="GO" id="GO:0004523">
    <property type="term" value="F:RNA-DNA hybrid ribonuclease activity"/>
    <property type="evidence" value="ECO:0007669"/>
    <property type="project" value="UniProtKB-UniRule"/>
</dbReference>
<proteinExistence type="inferred from homology"/>
<name>A0A1E5G657_9FIRM</name>
<keyword evidence="13 14" id="KW-0464">Manganese</keyword>
<feature type="binding site" evidence="14 15">
    <location>
        <position position="89"/>
    </location>
    <ligand>
        <name>a divalent metal cation</name>
        <dbReference type="ChEBI" id="CHEBI:60240"/>
    </ligand>
</feature>
<dbReference type="HAMAP" id="MF_00052_B">
    <property type="entry name" value="RNase_HII_B"/>
    <property type="match status" value="1"/>
</dbReference>
<dbReference type="Proteomes" id="UP000094296">
    <property type="component" value="Unassembled WGS sequence"/>
</dbReference>
<dbReference type="OrthoDB" id="9803420at2"/>
<dbReference type="PANTHER" id="PTHR10954:SF18">
    <property type="entry name" value="RIBONUCLEASE HII"/>
    <property type="match status" value="1"/>
</dbReference>
<comment type="subcellular location">
    <subcellularLocation>
        <location evidence="4 14">Cytoplasm</location>
    </subcellularLocation>
</comment>
<evidence type="ECO:0000256" key="9">
    <source>
        <dbReference type="ARBA" id="ARBA00022722"/>
    </source>
</evidence>
<keyword evidence="9 14" id="KW-0540">Nuclease</keyword>
<dbReference type="GO" id="GO:0032299">
    <property type="term" value="C:ribonuclease H2 complex"/>
    <property type="evidence" value="ECO:0007669"/>
    <property type="project" value="TreeGrafter"/>
</dbReference>
<evidence type="ECO:0000256" key="10">
    <source>
        <dbReference type="ARBA" id="ARBA00022723"/>
    </source>
</evidence>
<dbReference type="NCBIfam" id="NF000595">
    <property type="entry name" value="PRK00015.1-3"/>
    <property type="match status" value="1"/>
</dbReference>
<evidence type="ECO:0000256" key="7">
    <source>
        <dbReference type="ARBA" id="ARBA00019179"/>
    </source>
</evidence>
<organism evidence="18 19">
    <name type="scientific">Desulfuribacillus alkaliarsenatis</name>
    <dbReference type="NCBI Taxonomy" id="766136"/>
    <lineage>
        <taxon>Bacteria</taxon>
        <taxon>Bacillati</taxon>
        <taxon>Bacillota</taxon>
        <taxon>Desulfuribacillia</taxon>
        <taxon>Desulfuribacillales</taxon>
        <taxon>Desulfuribacillaceae</taxon>
        <taxon>Desulfuribacillus</taxon>
    </lineage>
</organism>
<evidence type="ECO:0000256" key="11">
    <source>
        <dbReference type="ARBA" id="ARBA00022759"/>
    </source>
</evidence>
<keyword evidence="11 14" id="KW-0255">Endonuclease</keyword>
<protein>
    <recommendedName>
        <fullName evidence="7 14">Ribonuclease HII</fullName>
        <shortName evidence="14">RNase HII</shortName>
        <ecNumber evidence="6 14">3.1.26.4</ecNumber>
    </recommendedName>
</protein>
<dbReference type="STRING" id="766136.BHF68_02620"/>
<keyword evidence="8 14" id="KW-0963">Cytoplasm</keyword>
<comment type="cofactor">
    <cofactor evidence="14 15">
        <name>Mn(2+)</name>
        <dbReference type="ChEBI" id="CHEBI:29035"/>
    </cofactor>
    <cofactor evidence="14 15">
        <name>Mg(2+)</name>
        <dbReference type="ChEBI" id="CHEBI:18420"/>
    </cofactor>
    <text evidence="14 15">Manganese or magnesium. Binds 1 divalent metal ion per monomer in the absence of substrate. May bind a second metal ion after substrate binding.</text>
</comment>
<evidence type="ECO:0000313" key="19">
    <source>
        <dbReference type="Proteomes" id="UP000094296"/>
    </source>
</evidence>
<dbReference type="InterPro" id="IPR024567">
    <property type="entry name" value="RNase_HII/HIII_dom"/>
</dbReference>
<dbReference type="Pfam" id="PF01351">
    <property type="entry name" value="RNase_HII"/>
    <property type="match status" value="1"/>
</dbReference>
<dbReference type="CDD" id="cd07182">
    <property type="entry name" value="RNase_HII_bacteria_HII_like"/>
    <property type="match status" value="1"/>
</dbReference>
<evidence type="ECO:0000256" key="1">
    <source>
        <dbReference type="ARBA" id="ARBA00000077"/>
    </source>
</evidence>
<keyword evidence="10 14" id="KW-0479">Metal-binding</keyword>
<evidence type="ECO:0000256" key="16">
    <source>
        <dbReference type="RuleBase" id="RU003515"/>
    </source>
</evidence>
<gene>
    <name evidence="14" type="primary">rnhB</name>
    <name evidence="18" type="ORF">BHF68_02620</name>
</gene>
<keyword evidence="12 14" id="KW-0378">Hydrolase</keyword>
<dbReference type="GO" id="GO:0030145">
    <property type="term" value="F:manganese ion binding"/>
    <property type="evidence" value="ECO:0007669"/>
    <property type="project" value="UniProtKB-UniRule"/>
</dbReference>
<evidence type="ECO:0000256" key="13">
    <source>
        <dbReference type="ARBA" id="ARBA00023211"/>
    </source>
</evidence>
<comment type="function">
    <text evidence="3 14 16">Endonuclease that specifically degrades the RNA of RNA-DNA hybrids.</text>
</comment>
<accession>A0A1E5G657</accession>
<comment type="similarity">
    <text evidence="5 14 16">Belongs to the RNase HII family.</text>
</comment>
<dbReference type="InterPro" id="IPR036397">
    <property type="entry name" value="RNaseH_sf"/>
</dbReference>
<evidence type="ECO:0000256" key="12">
    <source>
        <dbReference type="ARBA" id="ARBA00022801"/>
    </source>
</evidence>
<evidence type="ECO:0000256" key="5">
    <source>
        <dbReference type="ARBA" id="ARBA00007383"/>
    </source>
</evidence>
<feature type="domain" description="RNase H type-2" evidence="17">
    <location>
        <begin position="83"/>
        <end position="269"/>
    </location>
</feature>
<comment type="catalytic activity">
    <reaction evidence="1 14 15 16">
        <text>Endonucleolytic cleavage to 5'-phosphomonoester.</text>
        <dbReference type="EC" id="3.1.26.4"/>
    </reaction>
</comment>
<dbReference type="InterPro" id="IPR022898">
    <property type="entry name" value="RNase_HII"/>
</dbReference>
<evidence type="ECO:0000256" key="3">
    <source>
        <dbReference type="ARBA" id="ARBA00004065"/>
    </source>
</evidence>
<reference evidence="18 19" key="1">
    <citation type="submission" date="2016-09" db="EMBL/GenBank/DDBJ databases">
        <title>Draft genome sequence for the type strain of Desulfuribacillus alkaliarsenatis AHT28, an obligately anaerobic, sulfidogenic bacterium isolated from Russian soda lake sediments.</title>
        <authorList>
            <person name="Abin C.A."/>
            <person name="Hollibaugh J.T."/>
        </authorList>
    </citation>
    <scope>NUCLEOTIDE SEQUENCE [LARGE SCALE GENOMIC DNA]</scope>
    <source>
        <strain evidence="18 19">AHT28</strain>
    </source>
</reference>
<comment type="cofactor">
    <cofactor evidence="2">
        <name>Mg(2+)</name>
        <dbReference type="ChEBI" id="CHEBI:18420"/>
    </cofactor>
</comment>
<dbReference type="GO" id="GO:0043137">
    <property type="term" value="P:DNA replication, removal of RNA primer"/>
    <property type="evidence" value="ECO:0007669"/>
    <property type="project" value="TreeGrafter"/>
</dbReference>
<evidence type="ECO:0000256" key="6">
    <source>
        <dbReference type="ARBA" id="ARBA00012180"/>
    </source>
</evidence>
<dbReference type="Gene3D" id="3.30.420.10">
    <property type="entry name" value="Ribonuclease H-like superfamily/Ribonuclease H"/>
    <property type="match status" value="1"/>
</dbReference>
<evidence type="ECO:0000256" key="14">
    <source>
        <dbReference type="HAMAP-Rule" id="MF_00052"/>
    </source>
</evidence>
<feature type="binding site" evidence="14 15">
    <location>
        <position position="90"/>
    </location>
    <ligand>
        <name>a divalent metal cation</name>
        <dbReference type="ChEBI" id="CHEBI:60240"/>
    </ligand>
</feature>
<dbReference type="PROSITE" id="PS51975">
    <property type="entry name" value="RNASE_H_2"/>
    <property type="match status" value="1"/>
</dbReference>
<dbReference type="EC" id="3.1.26.4" evidence="6 14"/>
<dbReference type="SUPFAM" id="SSF53098">
    <property type="entry name" value="Ribonuclease H-like"/>
    <property type="match status" value="1"/>
</dbReference>
<keyword evidence="19" id="KW-1185">Reference proteome</keyword>
<evidence type="ECO:0000259" key="17">
    <source>
        <dbReference type="PROSITE" id="PS51975"/>
    </source>
</evidence>
<comment type="caution">
    <text evidence="18">The sequence shown here is derived from an EMBL/GenBank/DDBJ whole genome shotgun (WGS) entry which is preliminary data.</text>
</comment>
<dbReference type="NCBIfam" id="NF000594">
    <property type="entry name" value="PRK00015.1-1"/>
    <property type="match status" value="1"/>
</dbReference>
<dbReference type="InterPro" id="IPR012337">
    <property type="entry name" value="RNaseH-like_sf"/>
</dbReference>
<evidence type="ECO:0000256" key="4">
    <source>
        <dbReference type="ARBA" id="ARBA00004496"/>
    </source>
</evidence>
<dbReference type="GO" id="GO:0003723">
    <property type="term" value="F:RNA binding"/>
    <property type="evidence" value="ECO:0007669"/>
    <property type="project" value="UniProtKB-UniRule"/>
</dbReference>
<dbReference type="GO" id="GO:0006298">
    <property type="term" value="P:mismatch repair"/>
    <property type="evidence" value="ECO:0007669"/>
    <property type="project" value="TreeGrafter"/>
</dbReference>
<evidence type="ECO:0000256" key="15">
    <source>
        <dbReference type="PROSITE-ProRule" id="PRU01319"/>
    </source>
</evidence>
<dbReference type="InterPro" id="IPR001352">
    <property type="entry name" value="RNase_HII/HIII"/>
</dbReference>
<evidence type="ECO:0000256" key="2">
    <source>
        <dbReference type="ARBA" id="ARBA00001946"/>
    </source>
</evidence>
<dbReference type="AlphaFoldDB" id="A0A1E5G657"/>
<dbReference type="EMBL" id="MIJE01000001">
    <property type="protein sequence ID" value="OEF98575.1"/>
    <property type="molecule type" value="Genomic_DNA"/>
</dbReference>
<dbReference type="PANTHER" id="PTHR10954">
    <property type="entry name" value="RIBONUCLEASE H2 SUBUNIT A"/>
    <property type="match status" value="1"/>
</dbReference>
<dbReference type="RefSeq" id="WP_069642067.1">
    <property type="nucleotide sequence ID" value="NZ_MIJE01000001.1"/>
</dbReference>
<feature type="binding site" evidence="14 15">
    <location>
        <position position="181"/>
    </location>
    <ligand>
        <name>a divalent metal cation</name>
        <dbReference type="ChEBI" id="CHEBI:60240"/>
    </ligand>
</feature>